<evidence type="ECO:0000313" key="1">
    <source>
        <dbReference type="EMBL" id="MBP0446380.1"/>
    </source>
</evidence>
<proteinExistence type="predicted"/>
<accession>A0ABS4AIN1</accession>
<dbReference type="Pfam" id="PF22531">
    <property type="entry name" value="DUF7002"/>
    <property type="match status" value="1"/>
</dbReference>
<comment type="caution">
    <text evidence="1">The sequence shown here is derived from an EMBL/GenBank/DDBJ whole genome shotgun (WGS) entry which is preliminary data.</text>
</comment>
<dbReference type="Proteomes" id="UP000681594">
    <property type="component" value="Unassembled WGS sequence"/>
</dbReference>
<evidence type="ECO:0008006" key="3">
    <source>
        <dbReference type="Google" id="ProtNLM"/>
    </source>
</evidence>
<evidence type="ECO:0000313" key="2">
    <source>
        <dbReference type="Proteomes" id="UP000681594"/>
    </source>
</evidence>
<keyword evidence="2" id="KW-1185">Reference proteome</keyword>
<organism evidence="1 2">
    <name type="scientific">Pararoseomonas baculiformis</name>
    <dbReference type="NCBI Taxonomy" id="2820812"/>
    <lineage>
        <taxon>Bacteria</taxon>
        <taxon>Pseudomonadati</taxon>
        <taxon>Pseudomonadota</taxon>
        <taxon>Alphaproteobacteria</taxon>
        <taxon>Acetobacterales</taxon>
        <taxon>Acetobacteraceae</taxon>
        <taxon>Pararoseomonas</taxon>
    </lineage>
</organism>
<gene>
    <name evidence="1" type="ORF">J8J14_16520</name>
</gene>
<sequence length="190" mass="21503">MTEFAHRIPQLFHVTQRSALESIRAQGLRPAAELAAHHPEAITENRRAWTPIPRPGAPTAWLRWQNMPDGPIATRLAPGITPAQWRRFINSFVFFFPTEADARRLQASPKDKGQNQAILRFETAALLQAGVTLLTCRWNNGYLDRDPPERRRLRGFADYRPAHLWRRGENLGEITAQGGTPPGLPFAIID</sequence>
<dbReference type="RefSeq" id="WP_209380644.1">
    <property type="nucleotide sequence ID" value="NZ_JAGIZB010000016.1"/>
</dbReference>
<dbReference type="InterPro" id="IPR054271">
    <property type="entry name" value="DUF7002"/>
</dbReference>
<protein>
    <recommendedName>
        <fullName evidence="3">DUF4433 domain-containing protein</fullName>
    </recommendedName>
</protein>
<reference evidence="1 2" key="1">
    <citation type="submission" date="2021-03" db="EMBL/GenBank/DDBJ databases">
        <authorList>
            <person name="So Y."/>
        </authorList>
    </citation>
    <scope>NUCLEOTIDE SEQUENCE [LARGE SCALE GENOMIC DNA]</scope>
    <source>
        <strain evidence="1 2">SSH11</strain>
    </source>
</reference>
<name>A0ABS4AIN1_9PROT</name>
<dbReference type="EMBL" id="JAGIZB010000016">
    <property type="protein sequence ID" value="MBP0446380.1"/>
    <property type="molecule type" value="Genomic_DNA"/>
</dbReference>